<dbReference type="SUPFAM" id="SSF48726">
    <property type="entry name" value="Immunoglobulin"/>
    <property type="match status" value="1"/>
</dbReference>
<keyword evidence="3" id="KW-0732">Signal</keyword>
<dbReference type="OrthoDB" id="9905432at2759"/>
<evidence type="ECO:0000256" key="2">
    <source>
        <dbReference type="SAM" id="Phobius"/>
    </source>
</evidence>
<dbReference type="EMBL" id="JAFDVH010000019">
    <property type="protein sequence ID" value="KAG7459373.1"/>
    <property type="molecule type" value="Genomic_DNA"/>
</dbReference>
<keyword evidence="2" id="KW-1133">Transmembrane helix</keyword>
<dbReference type="AlphaFoldDB" id="A0A9D3PG22"/>
<organism evidence="5 6">
    <name type="scientific">Megalops atlanticus</name>
    <name type="common">Tarpon</name>
    <name type="synonym">Clupea gigantea</name>
    <dbReference type="NCBI Taxonomy" id="7932"/>
    <lineage>
        <taxon>Eukaryota</taxon>
        <taxon>Metazoa</taxon>
        <taxon>Chordata</taxon>
        <taxon>Craniata</taxon>
        <taxon>Vertebrata</taxon>
        <taxon>Euteleostomi</taxon>
        <taxon>Actinopterygii</taxon>
        <taxon>Neopterygii</taxon>
        <taxon>Teleostei</taxon>
        <taxon>Elopiformes</taxon>
        <taxon>Megalopidae</taxon>
        <taxon>Megalops</taxon>
    </lineage>
</organism>
<dbReference type="InterPro" id="IPR003599">
    <property type="entry name" value="Ig_sub"/>
</dbReference>
<sequence length="259" mass="28857">MAATLNTSLAVLVLLQLSLSLICMAVHQANVCRATISQPSEMTAHIGVESAVLPCTITPACSKADTHSHWFVFRQDSHHHLNIQLPKYSIHEGNLSIHSVQANDSGVYYCAATLTASNQQVAPSIGSGTRLVVRENPSTIDGQALLWSLFAIAALYSLIVLILLIYKKVSPRWGLHVGGIQMNFIHGFRWGMSHGRKRKDSSRKPTSTRRAHFRAVVQELYGKRTLPHADRNTDHQHCDRNQFEHPHTQSPDEDVYQNV</sequence>
<evidence type="ECO:0000256" key="3">
    <source>
        <dbReference type="SAM" id="SignalP"/>
    </source>
</evidence>
<feature type="signal peptide" evidence="3">
    <location>
        <begin position="1"/>
        <end position="25"/>
    </location>
</feature>
<evidence type="ECO:0000313" key="6">
    <source>
        <dbReference type="Proteomes" id="UP001046870"/>
    </source>
</evidence>
<dbReference type="InterPro" id="IPR013783">
    <property type="entry name" value="Ig-like_fold"/>
</dbReference>
<dbReference type="Gene3D" id="2.60.40.10">
    <property type="entry name" value="Immunoglobulins"/>
    <property type="match status" value="1"/>
</dbReference>
<dbReference type="PANTHER" id="PTHR15297">
    <property type="entry name" value="IMMUNOGLOBULIN SUPERFAMILY MEMBER 6"/>
    <property type="match status" value="1"/>
</dbReference>
<dbReference type="InterPro" id="IPR007110">
    <property type="entry name" value="Ig-like_dom"/>
</dbReference>
<reference evidence="5" key="1">
    <citation type="submission" date="2021-01" db="EMBL/GenBank/DDBJ databases">
        <authorList>
            <person name="Zahm M."/>
            <person name="Roques C."/>
            <person name="Cabau C."/>
            <person name="Klopp C."/>
            <person name="Donnadieu C."/>
            <person name="Jouanno E."/>
            <person name="Lampietro C."/>
            <person name="Louis A."/>
            <person name="Herpin A."/>
            <person name="Echchiki A."/>
            <person name="Berthelot C."/>
            <person name="Parey E."/>
            <person name="Roest-Crollius H."/>
            <person name="Braasch I."/>
            <person name="Postlethwait J."/>
            <person name="Bobe J."/>
            <person name="Montfort J."/>
            <person name="Bouchez O."/>
            <person name="Begum T."/>
            <person name="Mejri S."/>
            <person name="Adams A."/>
            <person name="Chen W.-J."/>
            <person name="Guiguen Y."/>
        </authorList>
    </citation>
    <scope>NUCLEOTIDE SEQUENCE</scope>
    <source>
        <strain evidence="5">YG-15Mar2019-1</strain>
        <tissue evidence="5">Brain</tissue>
    </source>
</reference>
<evidence type="ECO:0000313" key="5">
    <source>
        <dbReference type="EMBL" id="KAG7459373.1"/>
    </source>
</evidence>
<keyword evidence="6" id="KW-1185">Reference proteome</keyword>
<feature type="compositionally biased region" description="Basic and acidic residues" evidence="1">
    <location>
        <begin position="227"/>
        <end position="247"/>
    </location>
</feature>
<dbReference type="InterPro" id="IPR039089">
    <property type="entry name" value="IGSF6"/>
</dbReference>
<feature type="domain" description="Ig-like" evidence="4">
    <location>
        <begin position="49"/>
        <end position="122"/>
    </location>
</feature>
<keyword evidence="2" id="KW-0472">Membrane</keyword>
<protein>
    <recommendedName>
        <fullName evidence="4">Ig-like domain-containing protein</fullName>
    </recommendedName>
</protein>
<dbReference type="SMART" id="SM00409">
    <property type="entry name" value="IG"/>
    <property type="match status" value="1"/>
</dbReference>
<gene>
    <name evidence="5" type="ORF">MATL_G00210020</name>
</gene>
<keyword evidence="2" id="KW-0812">Transmembrane</keyword>
<feature type="transmembrane region" description="Helical" evidence="2">
    <location>
        <begin position="144"/>
        <end position="166"/>
    </location>
</feature>
<proteinExistence type="predicted"/>
<feature type="region of interest" description="Disordered" evidence="1">
    <location>
        <begin position="226"/>
        <end position="259"/>
    </location>
</feature>
<comment type="caution">
    <text evidence="5">The sequence shown here is derived from an EMBL/GenBank/DDBJ whole genome shotgun (WGS) entry which is preliminary data.</text>
</comment>
<evidence type="ECO:0000256" key="1">
    <source>
        <dbReference type="SAM" id="MobiDB-lite"/>
    </source>
</evidence>
<dbReference type="CDD" id="cd00099">
    <property type="entry name" value="IgV"/>
    <property type="match status" value="1"/>
</dbReference>
<accession>A0A9D3PG22</accession>
<dbReference type="PROSITE" id="PS50835">
    <property type="entry name" value="IG_LIKE"/>
    <property type="match status" value="1"/>
</dbReference>
<feature type="chain" id="PRO_5038713592" description="Ig-like domain-containing protein" evidence="3">
    <location>
        <begin position="26"/>
        <end position="259"/>
    </location>
</feature>
<dbReference type="PANTHER" id="PTHR15297:SF2">
    <property type="entry name" value="IMMUNOGLOBULIN SUPERFAMILY MEMBER 6"/>
    <property type="match status" value="1"/>
</dbReference>
<dbReference type="InterPro" id="IPR036179">
    <property type="entry name" value="Ig-like_dom_sf"/>
</dbReference>
<evidence type="ECO:0000259" key="4">
    <source>
        <dbReference type="PROSITE" id="PS50835"/>
    </source>
</evidence>
<dbReference type="Proteomes" id="UP001046870">
    <property type="component" value="Chromosome 19"/>
</dbReference>
<name>A0A9D3PG22_MEGAT</name>